<accession>A0A7W7SIR8</accession>
<organism evidence="1 2">
    <name type="scientific">Kitasatospora gansuensis</name>
    <dbReference type="NCBI Taxonomy" id="258050"/>
    <lineage>
        <taxon>Bacteria</taxon>
        <taxon>Bacillati</taxon>
        <taxon>Actinomycetota</taxon>
        <taxon>Actinomycetes</taxon>
        <taxon>Kitasatosporales</taxon>
        <taxon>Streptomycetaceae</taxon>
        <taxon>Kitasatospora</taxon>
    </lineage>
</organism>
<dbReference type="Proteomes" id="UP000573327">
    <property type="component" value="Unassembled WGS sequence"/>
</dbReference>
<dbReference type="RefSeq" id="WP_221503761.1">
    <property type="nucleotide sequence ID" value="NZ_JACHJR010000001.1"/>
</dbReference>
<evidence type="ECO:0000313" key="1">
    <source>
        <dbReference type="EMBL" id="MBB4951228.1"/>
    </source>
</evidence>
<keyword evidence="2" id="KW-1185">Reference proteome</keyword>
<dbReference type="AlphaFoldDB" id="A0A7W7SIR8"/>
<comment type="caution">
    <text evidence="1">The sequence shown here is derived from an EMBL/GenBank/DDBJ whole genome shotgun (WGS) entry which is preliminary data.</text>
</comment>
<evidence type="ECO:0008006" key="3">
    <source>
        <dbReference type="Google" id="ProtNLM"/>
    </source>
</evidence>
<proteinExistence type="predicted"/>
<protein>
    <recommendedName>
        <fullName evidence="3">Glycosyl transferase family 1</fullName>
    </recommendedName>
</protein>
<sequence length="375" mass="41101">MRLGYSHWGFLGDGVTDTPDGGRSWRSTMLTTLAADHRLILLQPNRDQLEAGHDVPGPYSWDSGLPDLDALFVEWRWPLPGRNDTPCGSPGHTCDLHRQQELLNHYTLRLGVPTLLWDLDKTLADDDPLRTHPAVRVLDPATHPAPGALTMRVPVFDEVLDGADPEHLVGGSRIWSLCYVGNQYGRDEHFDRFFAPPARRHPHQVIGKWTDTARWPHVHFAGRQGFAASQRLHARSVTTVLLAPPRYAATGSMSQRLPEAVLAGCLPLGPADIAGIRDFLPPELVVRDGKAADLVISNLDAFGQNNRAEVLAQCLDRLGPFRASRQRAVVQAAFADIAGGRAADARTDINAMHRSVLRTLSDLASDPAGTDASPR</sequence>
<gene>
    <name evidence="1" type="ORF">F4556_006763</name>
</gene>
<dbReference type="EMBL" id="JACHJR010000001">
    <property type="protein sequence ID" value="MBB4951228.1"/>
    <property type="molecule type" value="Genomic_DNA"/>
</dbReference>
<reference evidence="1 2" key="1">
    <citation type="submission" date="2020-08" db="EMBL/GenBank/DDBJ databases">
        <title>Sequencing the genomes of 1000 actinobacteria strains.</title>
        <authorList>
            <person name="Klenk H.-P."/>
        </authorList>
    </citation>
    <scope>NUCLEOTIDE SEQUENCE [LARGE SCALE GENOMIC DNA]</scope>
    <source>
        <strain evidence="1 2">DSM 44786</strain>
    </source>
</reference>
<evidence type="ECO:0000313" key="2">
    <source>
        <dbReference type="Proteomes" id="UP000573327"/>
    </source>
</evidence>
<name>A0A7W7SIR8_9ACTN</name>